<gene>
    <name evidence="1" type="ORF">CEXT_378921</name>
</gene>
<name>A0AAV4QUD9_CAEEX</name>
<keyword evidence="2" id="KW-1185">Reference proteome</keyword>
<dbReference type="EMBL" id="BPLR01006889">
    <property type="protein sequence ID" value="GIY13080.1"/>
    <property type="molecule type" value="Genomic_DNA"/>
</dbReference>
<accession>A0AAV4QUD9</accession>
<organism evidence="1 2">
    <name type="scientific">Caerostris extrusa</name>
    <name type="common">Bark spider</name>
    <name type="synonym">Caerostris bankana</name>
    <dbReference type="NCBI Taxonomy" id="172846"/>
    <lineage>
        <taxon>Eukaryota</taxon>
        <taxon>Metazoa</taxon>
        <taxon>Ecdysozoa</taxon>
        <taxon>Arthropoda</taxon>
        <taxon>Chelicerata</taxon>
        <taxon>Arachnida</taxon>
        <taxon>Araneae</taxon>
        <taxon>Araneomorphae</taxon>
        <taxon>Entelegynae</taxon>
        <taxon>Araneoidea</taxon>
        <taxon>Araneidae</taxon>
        <taxon>Caerostris</taxon>
    </lineage>
</organism>
<proteinExistence type="predicted"/>
<sequence length="129" mass="14881">MWCGIRYRTQHPADTFSGASKFERHAKVSAKGPRGVSSGNKEAFPNILQPIDRCITRSGSFVESRSVFYTVCRTEHPADTFFWRLKKTRNATPRYQQKGLGKFQVRNEEAFPKILKPIDRCITLIWLLC</sequence>
<evidence type="ECO:0000313" key="2">
    <source>
        <dbReference type="Proteomes" id="UP001054945"/>
    </source>
</evidence>
<evidence type="ECO:0000313" key="1">
    <source>
        <dbReference type="EMBL" id="GIY13080.1"/>
    </source>
</evidence>
<comment type="caution">
    <text evidence="1">The sequence shown here is derived from an EMBL/GenBank/DDBJ whole genome shotgun (WGS) entry which is preliminary data.</text>
</comment>
<protein>
    <submittedName>
        <fullName evidence="1">Uncharacterized protein</fullName>
    </submittedName>
</protein>
<dbReference type="AlphaFoldDB" id="A0AAV4QUD9"/>
<reference evidence="1 2" key="1">
    <citation type="submission" date="2021-06" db="EMBL/GenBank/DDBJ databases">
        <title>Caerostris extrusa draft genome.</title>
        <authorList>
            <person name="Kono N."/>
            <person name="Arakawa K."/>
        </authorList>
    </citation>
    <scope>NUCLEOTIDE SEQUENCE [LARGE SCALE GENOMIC DNA]</scope>
</reference>
<dbReference type="Proteomes" id="UP001054945">
    <property type="component" value="Unassembled WGS sequence"/>
</dbReference>